<reference evidence="2 3" key="1">
    <citation type="submission" date="2018-10" db="EMBL/GenBank/DDBJ databases">
        <title>Genomic Encyclopedia of Archaeal and Bacterial Type Strains, Phase II (KMG-II): from individual species to whole genera.</title>
        <authorList>
            <person name="Goeker M."/>
        </authorList>
    </citation>
    <scope>NUCLEOTIDE SEQUENCE [LARGE SCALE GENOMIC DNA]</scope>
    <source>
        <strain evidence="2 3">DSM 235</strain>
    </source>
</reference>
<comment type="caution">
    <text evidence="2">The sequence shown here is derived from an EMBL/GenBank/DDBJ whole genome shotgun (WGS) entry which is preliminary data.</text>
</comment>
<evidence type="ECO:0000256" key="1">
    <source>
        <dbReference type="SAM" id="MobiDB-lite"/>
    </source>
</evidence>
<evidence type="ECO:0008006" key="4">
    <source>
        <dbReference type="Google" id="ProtNLM"/>
    </source>
</evidence>
<name>A0A495V038_9GAMM</name>
<proteinExistence type="predicted"/>
<evidence type="ECO:0000313" key="2">
    <source>
        <dbReference type="EMBL" id="RKT42754.1"/>
    </source>
</evidence>
<sequence length="187" mass="20214">MPTAASPRSKTPRCRSYRLSAGSAAKHRFGAGSSAGPTSLPRPSPIWSINCIATRPRPDLRGSNHDDQRAAQQTAGRDPEASGFALTRGVRHHSFLPTRLGARASENRFRRHAFRRRLGGHGGSGRIRGRAGRASELYAETRKAGTPVDDMDTLIAGIALAHGRIVVTCNTDHFTKLPGLTVEDWSL</sequence>
<dbReference type="Gene3D" id="3.40.50.1010">
    <property type="entry name" value="5'-nuclease"/>
    <property type="match status" value="1"/>
</dbReference>
<gene>
    <name evidence="2" type="ORF">BDD21_0049</name>
</gene>
<accession>A0A495V038</accession>
<dbReference type="SUPFAM" id="SSF88723">
    <property type="entry name" value="PIN domain-like"/>
    <property type="match status" value="1"/>
</dbReference>
<feature type="region of interest" description="Disordered" evidence="1">
    <location>
        <begin position="1"/>
        <end position="82"/>
    </location>
</feature>
<keyword evidence="3" id="KW-1185">Reference proteome</keyword>
<dbReference type="EMBL" id="RBXL01000001">
    <property type="protein sequence ID" value="RKT42754.1"/>
    <property type="molecule type" value="Genomic_DNA"/>
</dbReference>
<protein>
    <recommendedName>
        <fullName evidence="4">PIN domain-containing protein</fullName>
    </recommendedName>
</protein>
<dbReference type="AlphaFoldDB" id="A0A495V038"/>
<dbReference type="InterPro" id="IPR029060">
    <property type="entry name" value="PIN-like_dom_sf"/>
</dbReference>
<evidence type="ECO:0000313" key="3">
    <source>
        <dbReference type="Proteomes" id="UP000274556"/>
    </source>
</evidence>
<feature type="compositionally biased region" description="Basic and acidic residues" evidence="1">
    <location>
        <begin position="56"/>
        <end position="69"/>
    </location>
</feature>
<organism evidence="2 3">
    <name type="scientific">Thiocapsa rosea</name>
    <dbReference type="NCBI Taxonomy" id="69360"/>
    <lineage>
        <taxon>Bacteria</taxon>
        <taxon>Pseudomonadati</taxon>
        <taxon>Pseudomonadota</taxon>
        <taxon>Gammaproteobacteria</taxon>
        <taxon>Chromatiales</taxon>
        <taxon>Chromatiaceae</taxon>
        <taxon>Thiocapsa</taxon>
    </lineage>
</organism>
<dbReference type="Proteomes" id="UP000274556">
    <property type="component" value="Unassembled WGS sequence"/>
</dbReference>